<dbReference type="Proteomes" id="UP000612282">
    <property type="component" value="Unassembled WGS sequence"/>
</dbReference>
<evidence type="ECO:0000256" key="5">
    <source>
        <dbReference type="HAMAP-Rule" id="MF_00180"/>
    </source>
</evidence>
<keyword evidence="5 6" id="KW-0460">Magnesium</keyword>
<comment type="pathway">
    <text evidence="2 5 6">Cofactor biosynthesis; riboflavin biosynthesis; 2-hydroxy-3-oxobutyl phosphate from D-ribulose 5-phosphate: step 1/1.</text>
</comment>
<evidence type="ECO:0000256" key="4">
    <source>
        <dbReference type="ARBA" id="ARBA00022723"/>
    </source>
</evidence>
<comment type="catalytic activity">
    <reaction evidence="5 6">
        <text>D-ribulose 5-phosphate = (2S)-2-hydroxy-3-oxobutyl phosphate + formate + H(+)</text>
        <dbReference type="Rhea" id="RHEA:18457"/>
        <dbReference type="ChEBI" id="CHEBI:15378"/>
        <dbReference type="ChEBI" id="CHEBI:15740"/>
        <dbReference type="ChEBI" id="CHEBI:58121"/>
        <dbReference type="ChEBI" id="CHEBI:58830"/>
        <dbReference type="EC" id="4.1.99.12"/>
    </reaction>
</comment>
<dbReference type="HAMAP" id="MF_00180">
    <property type="entry name" value="RibB"/>
    <property type="match status" value="1"/>
</dbReference>
<feature type="binding site" evidence="5">
    <location>
        <position position="67"/>
    </location>
    <ligand>
        <name>Mg(2+)</name>
        <dbReference type="ChEBI" id="CHEBI:18420"/>
        <label>2</label>
    </ligand>
</feature>
<dbReference type="Pfam" id="PF00926">
    <property type="entry name" value="DHBP_synthase"/>
    <property type="match status" value="1"/>
</dbReference>
<keyword evidence="5 6" id="KW-0464">Manganese</keyword>
<dbReference type="InterPro" id="IPR017945">
    <property type="entry name" value="DHBP_synth_RibB-like_a/b_dom"/>
</dbReference>
<feature type="site" description="Essential for catalytic activity" evidence="5">
    <location>
        <position position="203"/>
    </location>
</feature>
<evidence type="ECO:0000256" key="6">
    <source>
        <dbReference type="RuleBase" id="RU003843"/>
    </source>
</evidence>
<comment type="function">
    <text evidence="1 5 6">Catalyzes the conversion of D-ribulose 5-phosphate to formate and 3,4-dihydroxy-2-butanone 4-phosphate.</text>
</comment>
<comment type="subunit">
    <text evidence="5 6">Homodimer.</text>
</comment>
<keyword evidence="5 6" id="KW-0456">Lyase</keyword>
<feature type="binding site" evidence="5">
    <location>
        <position position="71"/>
    </location>
    <ligand>
        <name>D-ribulose 5-phosphate</name>
        <dbReference type="ChEBI" id="CHEBI:58121"/>
    </ligand>
</feature>
<comment type="similarity">
    <text evidence="5 6">Belongs to the DHBP synthase family.</text>
</comment>
<evidence type="ECO:0000256" key="3">
    <source>
        <dbReference type="ARBA" id="ARBA00022619"/>
    </source>
</evidence>
<evidence type="ECO:0000313" key="7">
    <source>
        <dbReference type="EMBL" id="GID61242.1"/>
    </source>
</evidence>
<dbReference type="NCBIfam" id="TIGR00506">
    <property type="entry name" value="ribB"/>
    <property type="match status" value="1"/>
</dbReference>
<comment type="cofactor">
    <cofactor evidence="5 6">
        <name>Mg(2+)</name>
        <dbReference type="ChEBI" id="CHEBI:18420"/>
    </cofactor>
    <cofactor evidence="5 6">
        <name>Mn(2+)</name>
        <dbReference type="ChEBI" id="CHEBI:29035"/>
    </cofactor>
    <text evidence="5 6">Binds 2 divalent metal cations per subunit. Magnesium or manganese.</text>
</comment>
<dbReference type="EMBL" id="BOMG01000121">
    <property type="protein sequence ID" value="GID61242.1"/>
    <property type="molecule type" value="Genomic_DNA"/>
</dbReference>
<feature type="binding site" evidence="5">
    <location>
        <position position="67"/>
    </location>
    <ligand>
        <name>Mg(2+)</name>
        <dbReference type="ChEBI" id="CHEBI:18420"/>
        <label>1</label>
    </ligand>
</feature>
<dbReference type="Gene3D" id="3.90.870.10">
    <property type="entry name" value="DHBP synthase"/>
    <property type="match status" value="1"/>
</dbReference>
<feature type="binding site" evidence="5">
    <location>
        <position position="182"/>
    </location>
    <ligand>
        <name>Mg(2+)</name>
        <dbReference type="ChEBI" id="CHEBI:18420"/>
        <label>2</label>
    </ligand>
</feature>
<evidence type="ECO:0000256" key="1">
    <source>
        <dbReference type="ARBA" id="ARBA00002284"/>
    </source>
</evidence>
<keyword evidence="3 5" id="KW-0686">Riboflavin biosynthesis</keyword>
<feature type="binding site" evidence="5">
    <location>
        <begin position="66"/>
        <end position="67"/>
    </location>
    <ligand>
        <name>D-ribulose 5-phosphate</name>
        <dbReference type="ChEBI" id="CHEBI:58121"/>
    </ligand>
</feature>
<dbReference type="EC" id="4.1.99.12" evidence="5 6"/>
<evidence type="ECO:0000256" key="2">
    <source>
        <dbReference type="ARBA" id="ARBA00004904"/>
    </source>
</evidence>
<comment type="caution">
    <text evidence="7">The sequence shown here is derived from an EMBL/GenBank/DDBJ whole genome shotgun (WGS) entry which is preliminary data.</text>
</comment>
<sequence length="243" mass="26011">MPSAGMAYVIRAALPPCAPPLSAPDVREGEQMVTTEIEPIILDSVEQAVADIAAGRPVVVVDDAGRENEGDLVIAAEWVTPEMIAFMMTQCRGLICAPMTSAMLDRLEIGDMVDQNTERHGTAFTVSVDAREGITTGISAIDRSRTIRLLVDNATRPDDLVRPGHVFPLRALAGGVLERPGHTEAAVDLAGLAGLIPAGVICEIADADGSMMRGSRLARFCTDHGLTVISIEDLIEYRRRIVR</sequence>
<accession>A0ABQ3XRV2</accession>
<keyword evidence="4 5" id="KW-0479">Metal-binding</keyword>
<proteinExistence type="inferred from homology"/>
<evidence type="ECO:0000313" key="8">
    <source>
        <dbReference type="Proteomes" id="UP000612282"/>
    </source>
</evidence>
<dbReference type="SUPFAM" id="SSF55821">
    <property type="entry name" value="YrdC/RibB"/>
    <property type="match status" value="1"/>
</dbReference>
<protein>
    <recommendedName>
        <fullName evidence="5 6">3,4-dihydroxy-2-butanone 4-phosphate synthase</fullName>
        <shortName evidence="5 6">DHBP synthase</shortName>
        <ecNumber evidence="5 6">4.1.99.12</ecNumber>
    </recommendedName>
</protein>
<feature type="site" description="Essential for catalytic activity" evidence="5">
    <location>
        <position position="165"/>
    </location>
</feature>
<keyword evidence="8" id="KW-1185">Reference proteome</keyword>
<dbReference type="InterPro" id="IPR000422">
    <property type="entry name" value="DHBP_synthase_RibB"/>
</dbReference>
<feature type="binding site" evidence="5">
    <location>
        <begin position="179"/>
        <end position="183"/>
    </location>
    <ligand>
        <name>D-ribulose 5-phosphate</name>
        <dbReference type="ChEBI" id="CHEBI:58121"/>
    </ligand>
</feature>
<name>A0ABQ3XRV2_9ACTN</name>
<dbReference type="PANTHER" id="PTHR21327:SF18">
    <property type="entry name" value="3,4-DIHYDROXY-2-BUTANONE 4-PHOSPHATE SYNTHASE"/>
    <property type="match status" value="1"/>
</dbReference>
<organism evidence="7 8">
    <name type="scientific">Actinoplanes couchii</name>
    <dbReference type="NCBI Taxonomy" id="403638"/>
    <lineage>
        <taxon>Bacteria</taxon>
        <taxon>Bacillati</taxon>
        <taxon>Actinomycetota</taxon>
        <taxon>Actinomycetes</taxon>
        <taxon>Micromonosporales</taxon>
        <taxon>Micromonosporaceae</taxon>
        <taxon>Actinoplanes</taxon>
    </lineage>
</organism>
<reference evidence="7 8" key="1">
    <citation type="submission" date="2021-01" db="EMBL/GenBank/DDBJ databases">
        <title>Whole genome shotgun sequence of Actinoplanes couchii NBRC 106145.</title>
        <authorList>
            <person name="Komaki H."/>
            <person name="Tamura T."/>
        </authorList>
    </citation>
    <scope>NUCLEOTIDE SEQUENCE [LARGE SCALE GENOMIC DNA]</scope>
    <source>
        <strain evidence="7 8">NBRC 106145</strain>
    </source>
</reference>
<gene>
    <name evidence="5" type="primary">ribB</name>
    <name evidence="7" type="ORF">Aco03nite_096460</name>
</gene>
<dbReference type="PANTHER" id="PTHR21327">
    <property type="entry name" value="GTP CYCLOHYDROLASE II-RELATED"/>
    <property type="match status" value="1"/>
</dbReference>